<accession>A0AAV6VA13</accession>
<gene>
    <name evidence="1" type="ORF">JTE90_003714</name>
</gene>
<dbReference type="AlphaFoldDB" id="A0AAV6VA13"/>
<dbReference type="GO" id="GO:0016020">
    <property type="term" value="C:membrane"/>
    <property type="evidence" value="ECO:0007669"/>
    <property type="project" value="InterPro"/>
</dbReference>
<protein>
    <submittedName>
        <fullName evidence="1">Uncharacterized protein</fullName>
    </submittedName>
</protein>
<evidence type="ECO:0000313" key="2">
    <source>
        <dbReference type="Proteomes" id="UP000827092"/>
    </source>
</evidence>
<name>A0AAV6VA13_9ARAC</name>
<dbReference type="GO" id="GO:0016192">
    <property type="term" value="P:vesicle-mediated transport"/>
    <property type="evidence" value="ECO:0007669"/>
    <property type="project" value="InterPro"/>
</dbReference>
<dbReference type="Proteomes" id="UP000827092">
    <property type="component" value="Unassembled WGS sequence"/>
</dbReference>
<evidence type="ECO:0000313" key="1">
    <source>
        <dbReference type="EMBL" id="KAG8193499.1"/>
    </source>
</evidence>
<dbReference type="EMBL" id="JAFNEN010000119">
    <property type="protein sequence ID" value="KAG8193499.1"/>
    <property type="molecule type" value="Genomic_DNA"/>
</dbReference>
<dbReference type="SUPFAM" id="SSF47661">
    <property type="entry name" value="t-snare proteins"/>
    <property type="match status" value="1"/>
</dbReference>
<organism evidence="1 2">
    <name type="scientific">Oedothorax gibbosus</name>
    <dbReference type="NCBI Taxonomy" id="931172"/>
    <lineage>
        <taxon>Eukaryota</taxon>
        <taxon>Metazoa</taxon>
        <taxon>Ecdysozoa</taxon>
        <taxon>Arthropoda</taxon>
        <taxon>Chelicerata</taxon>
        <taxon>Arachnida</taxon>
        <taxon>Araneae</taxon>
        <taxon>Araneomorphae</taxon>
        <taxon>Entelegynae</taxon>
        <taxon>Araneoidea</taxon>
        <taxon>Linyphiidae</taxon>
        <taxon>Erigoninae</taxon>
        <taxon>Oedothorax</taxon>
    </lineage>
</organism>
<proteinExistence type="predicted"/>
<dbReference type="Gene3D" id="1.20.58.70">
    <property type="match status" value="1"/>
</dbReference>
<reference evidence="1 2" key="1">
    <citation type="journal article" date="2022" name="Nat. Ecol. Evol.">
        <title>A masculinizing supergene underlies an exaggerated male reproductive morph in a spider.</title>
        <authorList>
            <person name="Hendrickx F."/>
            <person name="De Corte Z."/>
            <person name="Sonet G."/>
            <person name="Van Belleghem S.M."/>
            <person name="Kostlbacher S."/>
            <person name="Vangestel C."/>
        </authorList>
    </citation>
    <scope>NUCLEOTIDE SEQUENCE [LARGE SCALE GENOMIC DNA]</scope>
    <source>
        <strain evidence="1">W744_W776</strain>
    </source>
</reference>
<keyword evidence="2" id="KW-1185">Reference proteome</keyword>
<comment type="caution">
    <text evidence="1">The sequence shown here is derived from an EMBL/GenBank/DDBJ whole genome shotgun (WGS) entry which is preliminary data.</text>
</comment>
<sequence length="69" mass="7939">MDETENFMTEFFDEVEEISQSLDNIVTTVEEVKKKHPFGPSTNQSLHKARFDTRCFTAEQPLILKSGLC</sequence>
<dbReference type="InterPro" id="IPR010989">
    <property type="entry name" value="SNARE"/>
</dbReference>